<accession>A0A397UL94</accession>
<gene>
    <name evidence="4" type="ORF">C2G38_2206620</name>
</gene>
<evidence type="ECO:0000256" key="2">
    <source>
        <dbReference type="ARBA" id="ARBA00023128"/>
    </source>
</evidence>
<dbReference type="Pfam" id="PF04471">
    <property type="entry name" value="Mrr_cat"/>
    <property type="match status" value="1"/>
</dbReference>
<evidence type="ECO:0000259" key="3">
    <source>
        <dbReference type="Pfam" id="PF04471"/>
    </source>
</evidence>
<dbReference type="InterPro" id="IPR018828">
    <property type="entry name" value="RRG7"/>
</dbReference>
<keyword evidence="2" id="KW-0496">Mitochondrion</keyword>
<sequence length="458" mass="53571">MFAKHLLKNNLQQLYITHNGFNFYVNYYTKIIKQYVFEKVLESLVDLQLESPTSVLSNSTYITDDRFVDKEETKKKIIITNYASGHNFENIIRKFLNSYNILANEIKVTQGDDGIDIIATYQNNIVLIQCKNIESAISVKIIREFESSVSRYPNSLGIIVYNSEKIKEISSHQKLKFGIKPEEKDYIITNYKADEFNLEEFGITSKNVSIEQMVIKKNIVPRAITFAGTIGSGKTTCAKIFEKFLKDNGYKVKRIIEVSMQIPDALNLFYKTKNGLFFQQINELEDHHYILIDRGFKEIEIFTDLIIKDEKSKECLKKQRDLIALKLQNDIIFVNPTKKKQLLKERKQETDFGKNVTKIIYQNYMINMKIIVAKYKKESPMLDYLFKQQAEKLQEEIKDIEEYECHKRIIKELIEGQDIDIVIVKYSIKFTHWAETIEGIKGIAEAIKNIKDNNKFKN</sequence>
<protein>
    <recommendedName>
        <fullName evidence="3">Restriction endonuclease type IV Mrr domain-containing protein</fullName>
    </recommendedName>
</protein>
<dbReference type="InterPro" id="IPR007560">
    <property type="entry name" value="Restrct_endonuc_IV_Mrr"/>
</dbReference>
<dbReference type="GO" id="GO:0009307">
    <property type="term" value="P:DNA restriction-modification system"/>
    <property type="evidence" value="ECO:0007669"/>
    <property type="project" value="InterPro"/>
</dbReference>
<name>A0A397UL94_9GLOM</name>
<feature type="domain" description="Restriction endonuclease type IV Mrr" evidence="3">
    <location>
        <begin position="84"/>
        <end position="164"/>
    </location>
</feature>
<dbReference type="Proteomes" id="UP000266673">
    <property type="component" value="Unassembled WGS sequence"/>
</dbReference>
<dbReference type="GO" id="GO:0005739">
    <property type="term" value="C:mitochondrion"/>
    <property type="evidence" value="ECO:0007669"/>
    <property type="project" value="UniProtKB-SubCell"/>
</dbReference>
<dbReference type="SUPFAM" id="SSF52540">
    <property type="entry name" value="P-loop containing nucleoside triphosphate hydrolases"/>
    <property type="match status" value="1"/>
</dbReference>
<reference evidence="4 5" key="1">
    <citation type="submission" date="2018-06" db="EMBL/GenBank/DDBJ databases">
        <title>Comparative genomics reveals the genomic features of Rhizophagus irregularis, R. cerebriforme, R. diaphanum and Gigaspora rosea, and their symbiotic lifestyle signature.</title>
        <authorList>
            <person name="Morin E."/>
            <person name="San Clemente H."/>
            <person name="Chen E.C.H."/>
            <person name="De La Providencia I."/>
            <person name="Hainaut M."/>
            <person name="Kuo A."/>
            <person name="Kohler A."/>
            <person name="Murat C."/>
            <person name="Tang N."/>
            <person name="Roy S."/>
            <person name="Loubradou J."/>
            <person name="Henrissat B."/>
            <person name="Grigoriev I.V."/>
            <person name="Corradi N."/>
            <person name="Roux C."/>
            <person name="Martin F.M."/>
        </authorList>
    </citation>
    <scope>NUCLEOTIDE SEQUENCE [LARGE SCALE GENOMIC DNA]</scope>
    <source>
        <strain evidence="4 5">DAOM 194757</strain>
    </source>
</reference>
<dbReference type="GO" id="GO:0003677">
    <property type="term" value="F:DNA binding"/>
    <property type="evidence" value="ECO:0007669"/>
    <property type="project" value="InterPro"/>
</dbReference>
<dbReference type="PANTHER" id="PTHR28133:SF1">
    <property type="entry name" value="REQUIRED FOR RESPIRATORY GROWTH PROTEIN 7, MITOCHONDRIAL"/>
    <property type="match status" value="1"/>
</dbReference>
<dbReference type="EMBL" id="QKWP01001272">
    <property type="protein sequence ID" value="RIB10261.1"/>
    <property type="molecule type" value="Genomic_DNA"/>
</dbReference>
<proteinExistence type="predicted"/>
<dbReference type="InterPro" id="IPR011335">
    <property type="entry name" value="Restrct_endonuc-II-like"/>
</dbReference>
<dbReference type="GO" id="GO:0006302">
    <property type="term" value="P:double-strand break repair"/>
    <property type="evidence" value="ECO:0007669"/>
    <property type="project" value="UniProtKB-ARBA"/>
</dbReference>
<comment type="subcellular location">
    <subcellularLocation>
        <location evidence="1">Mitochondrion</location>
    </subcellularLocation>
</comment>
<dbReference type="PANTHER" id="PTHR28133">
    <property type="entry name" value="REQUIRED FOR RESPIRATORY GROWTH PROTEIN 7, MITOCHONDRIAL"/>
    <property type="match status" value="1"/>
</dbReference>
<evidence type="ECO:0000313" key="4">
    <source>
        <dbReference type="EMBL" id="RIB10261.1"/>
    </source>
</evidence>
<organism evidence="4 5">
    <name type="scientific">Gigaspora rosea</name>
    <dbReference type="NCBI Taxonomy" id="44941"/>
    <lineage>
        <taxon>Eukaryota</taxon>
        <taxon>Fungi</taxon>
        <taxon>Fungi incertae sedis</taxon>
        <taxon>Mucoromycota</taxon>
        <taxon>Glomeromycotina</taxon>
        <taxon>Glomeromycetes</taxon>
        <taxon>Diversisporales</taxon>
        <taxon>Gigasporaceae</taxon>
        <taxon>Gigaspora</taxon>
    </lineage>
</organism>
<dbReference type="AlphaFoldDB" id="A0A397UL94"/>
<dbReference type="GO" id="GO:0004519">
    <property type="term" value="F:endonuclease activity"/>
    <property type="evidence" value="ECO:0007669"/>
    <property type="project" value="InterPro"/>
</dbReference>
<dbReference type="OrthoDB" id="2422699at2759"/>
<keyword evidence="5" id="KW-1185">Reference proteome</keyword>
<comment type="caution">
    <text evidence="4">The sequence shown here is derived from an EMBL/GenBank/DDBJ whole genome shotgun (WGS) entry which is preliminary data.</text>
</comment>
<dbReference type="Gene3D" id="3.40.50.300">
    <property type="entry name" value="P-loop containing nucleotide triphosphate hydrolases"/>
    <property type="match status" value="1"/>
</dbReference>
<evidence type="ECO:0000313" key="5">
    <source>
        <dbReference type="Proteomes" id="UP000266673"/>
    </source>
</evidence>
<evidence type="ECO:0000256" key="1">
    <source>
        <dbReference type="ARBA" id="ARBA00004173"/>
    </source>
</evidence>
<dbReference type="SUPFAM" id="SSF52980">
    <property type="entry name" value="Restriction endonuclease-like"/>
    <property type="match status" value="1"/>
</dbReference>
<dbReference type="InterPro" id="IPR027417">
    <property type="entry name" value="P-loop_NTPase"/>
</dbReference>